<dbReference type="AlphaFoldDB" id="A0A8J7SCZ5"/>
<dbReference type="Proteomes" id="UP000636888">
    <property type="component" value="Unassembled WGS sequence"/>
</dbReference>
<keyword evidence="3" id="KW-1185">Reference proteome</keyword>
<keyword evidence="1" id="KW-0472">Membrane</keyword>
<keyword evidence="1" id="KW-0812">Transmembrane</keyword>
<sequence>MKEEGNKSLASKVFRVETFILLVGVGCIIEGIVDGMTMPIFYGICIMLGSIVLHLVKKKDWEKHWAEQQRIRQNYEQRMAEEKKRKESGGSTDR</sequence>
<reference evidence="2" key="1">
    <citation type="submission" date="2020-12" db="EMBL/GenBank/DDBJ databases">
        <title>Geomonas sp. Red875, isolated from river sediment.</title>
        <authorList>
            <person name="Xu Z."/>
            <person name="Zhang Z."/>
            <person name="Masuda Y."/>
            <person name="Itoh H."/>
            <person name="Senoo K."/>
        </authorList>
    </citation>
    <scope>NUCLEOTIDE SEQUENCE</scope>
    <source>
        <strain evidence="2">Red875</strain>
    </source>
</reference>
<evidence type="ECO:0000313" key="2">
    <source>
        <dbReference type="EMBL" id="MBJ6727499.1"/>
    </source>
</evidence>
<evidence type="ECO:0000313" key="3">
    <source>
        <dbReference type="Proteomes" id="UP000636888"/>
    </source>
</evidence>
<comment type="caution">
    <text evidence="2">The sequence shown here is derived from an EMBL/GenBank/DDBJ whole genome shotgun (WGS) entry which is preliminary data.</text>
</comment>
<feature type="transmembrane region" description="Helical" evidence="1">
    <location>
        <begin position="12"/>
        <end position="33"/>
    </location>
</feature>
<accession>A0A8J7SCZ5</accession>
<organism evidence="2 3">
    <name type="scientific">Geomesophilobacter sediminis</name>
    <dbReference type="NCBI Taxonomy" id="2798584"/>
    <lineage>
        <taxon>Bacteria</taxon>
        <taxon>Pseudomonadati</taxon>
        <taxon>Thermodesulfobacteriota</taxon>
        <taxon>Desulfuromonadia</taxon>
        <taxon>Geobacterales</taxon>
        <taxon>Geobacteraceae</taxon>
        <taxon>Geomesophilobacter</taxon>
    </lineage>
</organism>
<evidence type="ECO:0000256" key="1">
    <source>
        <dbReference type="SAM" id="Phobius"/>
    </source>
</evidence>
<proteinExistence type="predicted"/>
<gene>
    <name evidence="2" type="ORF">JFN93_22520</name>
</gene>
<dbReference type="EMBL" id="JAEMHM010000024">
    <property type="protein sequence ID" value="MBJ6727499.1"/>
    <property type="molecule type" value="Genomic_DNA"/>
</dbReference>
<name>A0A8J7SCZ5_9BACT</name>
<protein>
    <submittedName>
        <fullName evidence="2">Uncharacterized protein</fullName>
    </submittedName>
</protein>
<keyword evidence="1" id="KW-1133">Transmembrane helix</keyword>
<feature type="transmembrane region" description="Helical" evidence="1">
    <location>
        <begin position="39"/>
        <end position="56"/>
    </location>
</feature>
<dbReference type="RefSeq" id="WP_199386639.1">
    <property type="nucleotide sequence ID" value="NZ_JAEMHM010000024.1"/>
</dbReference>